<sequence length="262" mass="30232">MEKIETTIKDRENQPAPPPTACKRCGASVPPKNVPLLGWRQQDHCGACGDILAEEREKREMEEHRKMTTENFLARSGIMRGILTQMTFENFNSQLAGKAYEIAKEYAESFGRETTSGLMLYGKAGSGKTHLACAITRSIIEQKQIQVRFIRIVDLLAEIRKTFDSNEQYRTENESELIHRYISVPLLVIDDLGAEKTTDWVRQILYQIIDERWIEQKPIIVTSNLNLEELEARFEERIASRVAGMCRLVESRDYDYRIKKTI</sequence>
<evidence type="ECO:0000313" key="3">
    <source>
        <dbReference type="EMBL" id="PIR88358.1"/>
    </source>
</evidence>
<comment type="caution">
    <text evidence="3">The sequence shown here is derived from an EMBL/GenBank/DDBJ whole genome shotgun (WGS) entry which is preliminary data.</text>
</comment>
<dbReference type="PANTHER" id="PTHR30050">
    <property type="entry name" value="CHROMOSOMAL REPLICATION INITIATOR PROTEIN DNAA"/>
    <property type="match status" value="1"/>
</dbReference>
<dbReference type="SUPFAM" id="SSF52540">
    <property type="entry name" value="P-loop containing nucleoside triphosphate hydrolases"/>
    <property type="match status" value="1"/>
</dbReference>
<dbReference type="InterPro" id="IPR002611">
    <property type="entry name" value="IstB_ATP-bd"/>
</dbReference>
<dbReference type="GO" id="GO:0005524">
    <property type="term" value="F:ATP binding"/>
    <property type="evidence" value="ECO:0007669"/>
    <property type="project" value="InterPro"/>
</dbReference>
<dbReference type="Pfam" id="PF01695">
    <property type="entry name" value="IstB_IS21"/>
    <property type="match status" value="1"/>
</dbReference>
<dbReference type="InterPro" id="IPR027417">
    <property type="entry name" value="P-loop_NTPase"/>
</dbReference>
<gene>
    <name evidence="3" type="ORF">COU09_02700</name>
</gene>
<reference evidence="4" key="1">
    <citation type="submission" date="2017-09" db="EMBL/GenBank/DDBJ databases">
        <title>Depth-based differentiation of microbial function through sediment-hosted aquifers and enrichment of novel symbionts in the deep terrestrial subsurface.</title>
        <authorList>
            <person name="Probst A.J."/>
            <person name="Ladd B."/>
            <person name="Jarett J.K."/>
            <person name="Geller-Mcgrath D.E."/>
            <person name="Sieber C.M.K."/>
            <person name="Emerson J.B."/>
            <person name="Anantharaman K."/>
            <person name="Thomas B.C."/>
            <person name="Malmstrom R."/>
            <person name="Stieglmeier M."/>
            <person name="Klingl A."/>
            <person name="Woyke T."/>
            <person name="Ryan C.M."/>
            <person name="Banfield J.F."/>
        </authorList>
    </citation>
    <scope>NUCLEOTIDE SEQUENCE [LARGE SCALE GENOMIC DNA]</scope>
</reference>
<evidence type="ECO:0000313" key="4">
    <source>
        <dbReference type="Proteomes" id="UP000229615"/>
    </source>
</evidence>
<accession>A0A2H0UPQ0</accession>
<feature type="compositionally biased region" description="Basic and acidic residues" evidence="1">
    <location>
        <begin position="1"/>
        <end position="13"/>
    </location>
</feature>
<proteinExistence type="predicted"/>
<protein>
    <recommendedName>
        <fullName evidence="2">AAA+ ATPase domain-containing protein</fullName>
    </recommendedName>
</protein>
<evidence type="ECO:0000259" key="2">
    <source>
        <dbReference type="SMART" id="SM00382"/>
    </source>
</evidence>
<dbReference type="CDD" id="cd00009">
    <property type="entry name" value="AAA"/>
    <property type="match status" value="1"/>
</dbReference>
<dbReference type="SMART" id="SM00382">
    <property type="entry name" value="AAA"/>
    <property type="match status" value="1"/>
</dbReference>
<dbReference type="NCBIfam" id="NF005992">
    <property type="entry name" value="PRK08116.1"/>
    <property type="match status" value="1"/>
</dbReference>
<dbReference type="GO" id="GO:0006260">
    <property type="term" value="P:DNA replication"/>
    <property type="evidence" value="ECO:0007669"/>
    <property type="project" value="TreeGrafter"/>
</dbReference>
<dbReference type="PANTHER" id="PTHR30050:SF4">
    <property type="entry name" value="ATP-BINDING PROTEIN RV3427C IN INSERTION SEQUENCE-RELATED"/>
    <property type="match status" value="1"/>
</dbReference>
<organism evidence="3 4">
    <name type="scientific">Candidatus Harrisonbacteria bacterium CG10_big_fil_rev_8_21_14_0_10_44_23</name>
    <dbReference type="NCBI Taxonomy" id="1974585"/>
    <lineage>
        <taxon>Bacteria</taxon>
        <taxon>Candidatus Harrisoniibacteriota</taxon>
    </lineage>
</organism>
<dbReference type="InterPro" id="IPR003593">
    <property type="entry name" value="AAA+_ATPase"/>
</dbReference>
<feature type="domain" description="AAA+ ATPase" evidence="2">
    <location>
        <begin position="114"/>
        <end position="244"/>
    </location>
</feature>
<dbReference type="AlphaFoldDB" id="A0A2H0UPQ0"/>
<name>A0A2H0UPQ0_9BACT</name>
<evidence type="ECO:0000256" key="1">
    <source>
        <dbReference type="SAM" id="MobiDB-lite"/>
    </source>
</evidence>
<dbReference type="Gene3D" id="3.40.50.300">
    <property type="entry name" value="P-loop containing nucleotide triphosphate hydrolases"/>
    <property type="match status" value="1"/>
</dbReference>
<feature type="region of interest" description="Disordered" evidence="1">
    <location>
        <begin position="1"/>
        <end position="24"/>
    </location>
</feature>
<dbReference type="Proteomes" id="UP000229615">
    <property type="component" value="Unassembled WGS sequence"/>
</dbReference>
<dbReference type="EMBL" id="PFBB01000030">
    <property type="protein sequence ID" value="PIR88358.1"/>
    <property type="molecule type" value="Genomic_DNA"/>
</dbReference>